<gene>
    <name evidence="3" type="ORF">A2Z33_05540</name>
</gene>
<dbReference type="SMART" id="SM01259">
    <property type="entry name" value="LAB_N"/>
    <property type="match status" value="1"/>
</dbReference>
<evidence type="ECO:0000313" key="4">
    <source>
        <dbReference type="Proteomes" id="UP000178448"/>
    </source>
</evidence>
<feature type="domain" description="Lipid A biosynthesis N-terminal" evidence="2">
    <location>
        <begin position="9"/>
        <end position="80"/>
    </location>
</feature>
<keyword evidence="1" id="KW-0472">Membrane</keyword>
<feature type="transmembrane region" description="Helical" evidence="1">
    <location>
        <begin position="6"/>
        <end position="27"/>
    </location>
</feature>
<name>A0A1F5YNH3_9BACT</name>
<feature type="transmembrane region" description="Helical" evidence="1">
    <location>
        <begin position="39"/>
        <end position="56"/>
    </location>
</feature>
<evidence type="ECO:0000256" key="1">
    <source>
        <dbReference type="SAM" id="Phobius"/>
    </source>
</evidence>
<accession>A0A1F5YNH3</accession>
<dbReference type="Pfam" id="PF07578">
    <property type="entry name" value="LAB_N"/>
    <property type="match status" value="1"/>
</dbReference>
<dbReference type="InterPro" id="IPR011499">
    <property type="entry name" value="Lipid_A_biosynth_N"/>
</dbReference>
<dbReference type="GO" id="GO:0009245">
    <property type="term" value="P:lipid A biosynthetic process"/>
    <property type="evidence" value="ECO:0007669"/>
    <property type="project" value="InterPro"/>
</dbReference>
<keyword evidence="1" id="KW-1133">Transmembrane helix</keyword>
<proteinExistence type="predicted"/>
<dbReference type="STRING" id="1798374.A2Z33_05540"/>
<dbReference type="Gene3D" id="1.20.1280.290">
    <property type="match status" value="1"/>
</dbReference>
<dbReference type="Proteomes" id="UP000178448">
    <property type="component" value="Unassembled WGS sequence"/>
</dbReference>
<dbReference type="EMBL" id="MFJD01000011">
    <property type="protein sequence ID" value="OGG01676.1"/>
    <property type="molecule type" value="Genomic_DNA"/>
</dbReference>
<protein>
    <recommendedName>
        <fullName evidence="2">Lipid A biosynthesis N-terminal domain-containing protein</fullName>
    </recommendedName>
</protein>
<keyword evidence="1" id="KW-0812">Transmembrane</keyword>
<comment type="caution">
    <text evidence="3">The sequence shown here is derived from an EMBL/GenBank/DDBJ whole genome shotgun (WGS) entry which is preliminary data.</text>
</comment>
<dbReference type="GO" id="GO:0008915">
    <property type="term" value="F:lipid-A-disaccharide synthase activity"/>
    <property type="evidence" value="ECO:0007669"/>
    <property type="project" value="InterPro"/>
</dbReference>
<sequence>MFHDPWVLFGFFAQFVFFLRFIVQWIVSEKQKKSVLPMIFWYLSIIGSVLILIYALKRKDPVFIAGQLFAMIIYVRNIILKYRERIPL</sequence>
<evidence type="ECO:0000313" key="3">
    <source>
        <dbReference type="EMBL" id="OGG01676.1"/>
    </source>
</evidence>
<dbReference type="GO" id="GO:0016020">
    <property type="term" value="C:membrane"/>
    <property type="evidence" value="ECO:0007669"/>
    <property type="project" value="GOC"/>
</dbReference>
<reference evidence="3 4" key="1">
    <citation type="journal article" date="2016" name="Nat. Commun.">
        <title>Thousands of microbial genomes shed light on interconnected biogeochemical processes in an aquifer system.</title>
        <authorList>
            <person name="Anantharaman K."/>
            <person name="Brown C.T."/>
            <person name="Hug L.A."/>
            <person name="Sharon I."/>
            <person name="Castelle C.J."/>
            <person name="Probst A.J."/>
            <person name="Thomas B.C."/>
            <person name="Singh A."/>
            <person name="Wilkins M.J."/>
            <person name="Karaoz U."/>
            <person name="Brodie E.L."/>
            <person name="Williams K.H."/>
            <person name="Hubbard S.S."/>
            <person name="Banfield J.F."/>
        </authorList>
    </citation>
    <scope>NUCLEOTIDE SEQUENCE [LARGE SCALE GENOMIC DNA]</scope>
</reference>
<dbReference type="AlphaFoldDB" id="A0A1F5YNH3"/>
<feature type="transmembrane region" description="Helical" evidence="1">
    <location>
        <begin position="62"/>
        <end position="79"/>
    </location>
</feature>
<organism evidence="3 4">
    <name type="scientific">Candidatus Gottesmanbacteria bacterium RBG_16_52_11</name>
    <dbReference type="NCBI Taxonomy" id="1798374"/>
    <lineage>
        <taxon>Bacteria</taxon>
        <taxon>Candidatus Gottesmaniibacteriota</taxon>
    </lineage>
</organism>
<evidence type="ECO:0000259" key="2">
    <source>
        <dbReference type="SMART" id="SM01259"/>
    </source>
</evidence>